<dbReference type="EMBL" id="AP026866">
    <property type="protein sequence ID" value="BDS07034.1"/>
    <property type="molecule type" value="Genomic_DNA"/>
</dbReference>
<feature type="transmembrane region" description="Helical" evidence="8">
    <location>
        <begin position="7"/>
        <end position="33"/>
    </location>
</feature>
<dbReference type="GO" id="GO:0055085">
    <property type="term" value="P:transmembrane transport"/>
    <property type="evidence" value="ECO:0007669"/>
    <property type="project" value="InterPro"/>
</dbReference>
<dbReference type="InterPro" id="IPR035906">
    <property type="entry name" value="MetI-like_sf"/>
</dbReference>
<evidence type="ECO:0000256" key="6">
    <source>
        <dbReference type="ARBA" id="ARBA00022989"/>
    </source>
</evidence>
<keyword evidence="4" id="KW-0997">Cell inner membrane</keyword>
<evidence type="ECO:0000313" key="10">
    <source>
        <dbReference type="EMBL" id="BDS07034.1"/>
    </source>
</evidence>
<dbReference type="InterPro" id="IPR000515">
    <property type="entry name" value="MetI-like"/>
</dbReference>
<feature type="transmembrane region" description="Helical" evidence="8">
    <location>
        <begin position="416"/>
        <end position="437"/>
    </location>
</feature>
<evidence type="ECO:0000256" key="3">
    <source>
        <dbReference type="ARBA" id="ARBA00022475"/>
    </source>
</evidence>
<feature type="domain" description="ABC transmembrane type-1" evidence="9">
    <location>
        <begin position="352"/>
        <end position="554"/>
    </location>
</feature>
<keyword evidence="3" id="KW-1003">Cell membrane</keyword>
<dbReference type="PANTHER" id="PTHR43357:SF4">
    <property type="entry name" value="INNER MEMBRANE ABC TRANSPORTER PERMEASE PROTEIN YDCV"/>
    <property type="match status" value="1"/>
</dbReference>
<comment type="similarity">
    <text evidence="8">Belongs to the binding-protein-dependent transport system permease family.</text>
</comment>
<keyword evidence="2 8" id="KW-0813">Transport</keyword>
<name>A0AAT9FM43_9BACT</name>
<feature type="transmembrane region" description="Helical" evidence="8">
    <location>
        <begin position="296"/>
        <end position="321"/>
    </location>
</feature>
<feature type="transmembrane region" description="Helical" evidence="8">
    <location>
        <begin position="58"/>
        <end position="81"/>
    </location>
</feature>
<dbReference type="PROSITE" id="PS50928">
    <property type="entry name" value="ABC_TM1"/>
    <property type="match status" value="2"/>
</dbReference>
<feature type="transmembrane region" description="Helical" evidence="8">
    <location>
        <begin position="249"/>
        <end position="270"/>
    </location>
</feature>
<evidence type="ECO:0000256" key="2">
    <source>
        <dbReference type="ARBA" id="ARBA00022448"/>
    </source>
</evidence>
<evidence type="ECO:0000259" key="9">
    <source>
        <dbReference type="PROSITE" id="PS50928"/>
    </source>
</evidence>
<reference evidence="10" key="1">
    <citation type="submission" date="2024-07" db="EMBL/GenBank/DDBJ databases">
        <title>Complete genome sequence of Verrucomicrobiaceae bacterium NT6N.</title>
        <authorList>
            <person name="Huang C."/>
            <person name="Takami H."/>
            <person name="Hamasaki K."/>
        </authorList>
    </citation>
    <scope>NUCLEOTIDE SEQUENCE</scope>
    <source>
        <strain evidence="10">NT6N</strain>
    </source>
</reference>
<dbReference type="KEGG" id="osu:NT6N_20740"/>
<feature type="transmembrane region" description="Helical" evidence="8">
    <location>
        <begin position="147"/>
        <end position="171"/>
    </location>
</feature>
<dbReference type="PANTHER" id="PTHR43357">
    <property type="entry name" value="INNER MEMBRANE ABC TRANSPORTER PERMEASE PROTEIN YDCV"/>
    <property type="match status" value="1"/>
</dbReference>
<evidence type="ECO:0000256" key="1">
    <source>
        <dbReference type="ARBA" id="ARBA00004429"/>
    </source>
</evidence>
<dbReference type="Gene3D" id="1.10.3720.10">
    <property type="entry name" value="MetI-like"/>
    <property type="match status" value="2"/>
</dbReference>
<evidence type="ECO:0000256" key="7">
    <source>
        <dbReference type="ARBA" id="ARBA00023136"/>
    </source>
</evidence>
<dbReference type="GO" id="GO:0005886">
    <property type="term" value="C:plasma membrane"/>
    <property type="evidence" value="ECO:0007669"/>
    <property type="project" value="UniProtKB-SubCell"/>
</dbReference>
<feature type="transmembrane region" description="Helical" evidence="8">
    <location>
        <begin position="532"/>
        <end position="555"/>
    </location>
</feature>
<feature type="transmembrane region" description="Helical" evidence="8">
    <location>
        <begin position="390"/>
        <end position="410"/>
    </location>
</feature>
<dbReference type="CDD" id="cd06261">
    <property type="entry name" value="TM_PBP2"/>
    <property type="match status" value="2"/>
</dbReference>
<organism evidence="10">
    <name type="scientific">Oceaniferula spumae</name>
    <dbReference type="NCBI Taxonomy" id="2979115"/>
    <lineage>
        <taxon>Bacteria</taxon>
        <taxon>Pseudomonadati</taxon>
        <taxon>Verrucomicrobiota</taxon>
        <taxon>Verrucomicrobiia</taxon>
        <taxon>Verrucomicrobiales</taxon>
        <taxon>Verrucomicrobiaceae</taxon>
        <taxon>Oceaniferula</taxon>
    </lineage>
</organism>
<dbReference type="Pfam" id="PF00528">
    <property type="entry name" value="BPD_transp_1"/>
    <property type="match status" value="2"/>
</dbReference>
<dbReference type="AlphaFoldDB" id="A0AAT9FM43"/>
<comment type="subcellular location">
    <subcellularLocation>
        <location evidence="1">Cell inner membrane</location>
        <topology evidence="1">Multi-pass membrane protein</topology>
    </subcellularLocation>
    <subcellularLocation>
        <location evidence="8">Cell membrane</location>
        <topology evidence="8">Multi-pass membrane protein</topology>
    </subcellularLocation>
</comment>
<feature type="transmembrane region" description="Helical" evidence="8">
    <location>
        <begin position="192"/>
        <end position="216"/>
    </location>
</feature>
<accession>A0AAT9FM43</accession>
<dbReference type="SUPFAM" id="SSF161098">
    <property type="entry name" value="MetI-like"/>
    <property type="match status" value="2"/>
</dbReference>
<evidence type="ECO:0000256" key="8">
    <source>
        <dbReference type="RuleBase" id="RU363032"/>
    </source>
</evidence>
<protein>
    <submittedName>
        <fullName evidence="10">ABC transporter permease</fullName>
    </submittedName>
</protein>
<keyword evidence="6 8" id="KW-1133">Transmembrane helix</keyword>
<keyword evidence="7 8" id="KW-0472">Membrane</keyword>
<sequence length="565" mass="60309">MNKTTAYAITAVIVLIFGVFFIYPVAMTLAVAFQGEDGGITMDYILGVFQNPIYVEGLWNAFVMGVGSTLLALAIAFPLAIASHRWVFPGKKLLSILILAPLVLPPFVGAVGIKHILGVSGSLNAFLIDLGLMNASQPTDWLGEARLWGVIIMNALHLYPILYMNIAAALSHLDPAMEQAAQNLGCPPWRRLWKITLPLCMPGIFAGAAIVFIWSFTELGVPLVFDYTRVASVQVYDGIKDLSANPMPYALVGIMLIVSASVFAISKVVLGRSGLGTAPRPKTHASEAVLSTGKGWALSAAFMAVFFIACVPHLGVLFLSVSGDWYGTILPESLTMVHYNDALGHPLVVPSIKNSLIYASGSTLLDIVLGTAIAWVIVRSTIRGRVILDAVMMLPLAVPGLVLAFGYIAITQKGEPLHWLVGSANNPIYLLIAAYAVRRLPYVVRAAVAGLQQSNITLEEAARSLGATPMRTLKRIGIPLIGANLIAGGILAFAFAMLEVSDSLILAQQAEHYPITKAIYSLLSTLGTGHELASALGVWAMIFLGISIMGAFVILGKRGGSIFRM</sequence>
<feature type="transmembrane region" description="Helical" evidence="8">
    <location>
        <begin position="356"/>
        <end position="378"/>
    </location>
</feature>
<evidence type="ECO:0000256" key="5">
    <source>
        <dbReference type="ARBA" id="ARBA00022692"/>
    </source>
</evidence>
<keyword evidence="5 8" id="KW-0812">Transmembrane</keyword>
<feature type="domain" description="ABC transmembrane type-1" evidence="9">
    <location>
        <begin position="58"/>
        <end position="266"/>
    </location>
</feature>
<feature type="transmembrane region" description="Helical" evidence="8">
    <location>
        <begin position="93"/>
        <end position="113"/>
    </location>
</feature>
<gene>
    <name evidence="10" type="ORF">NT6N_20740</name>
</gene>
<evidence type="ECO:0000256" key="4">
    <source>
        <dbReference type="ARBA" id="ARBA00022519"/>
    </source>
</evidence>
<feature type="transmembrane region" description="Helical" evidence="8">
    <location>
        <begin position="476"/>
        <end position="498"/>
    </location>
</feature>
<proteinExistence type="inferred from homology"/>